<sequence>MRHSLDHSFGLQRTASDRDALEGKLEVEAAAAAAHGVSRIPVEKQHDKACDDNSDPSLEMKKARRIIGFARFMAKTRQRYCVLSTLGKDTNLGIYTGKALRTDDVVNFPEIAIPLLFREWGEHVEGVADGTLWDRYIWEGEVADLETYTDRNRIDNRAVFVPGVGCTVNSVLDMNNIESTHGSTYDTAGLHRSRDPGTGAFSPYHSALTTAVTDIAPGAELFASYGDYWVPSIPGVQVTLDEVLDVTEDFLQNDLYEFVQSHRDADALTPDVKEALFAFVKDFPLPNQPFSNLPRNVPWADVERAIHKAVTHRKHTDTTTDNVSGESSVARQFIREQSIRDLAWLDEHGYCQDHLRPGRSTLPQAGRGAFATRNLPAGSVVGYAPLIHIGLHGREVLRITYPPSEHDHHVGNVDIDGENGTTPRTNYDLVLNYSFAHRNSTVILTPYGGMVNYINHGSTTSGRANVQVRWPDKSLIAHVPSWLEQDPIFLSETVEKIGLSFEYVALRDISEGEEVFMDYGPEWEQAWQTHVEQWQPVPDAERYQHTSEWKDLIGKDERGDSNMVLRTMEELESNPYPPNVVTMCRDSYRVTQAGTFEWLPVLRQGHERVYCNVLERKQYKSEADDSVANDESNPSVTLYVVAMQVGSARDNRVEERSDADEVGDADEWIVVERVPREEIFVYDRAFSADWHLPNVFRHPMMIPDYVMPLAWMNGPPEDAF</sequence>
<dbReference type="SUPFAM" id="SSF82199">
    <property type="entry name" value="SET domain"/>
    <property type="match status" value="1"/>
</dbReference>
<dbReference type="InterPro" id="IPR001214">
    <property type="entry name" value="SET_dom"/>
</dbReference>
<dbReference type="Pfam" id="PF00856">
    <property type="entry name" value="SET"/>
    <property type="match status" value="1"/>
</dbReference>
<name>B7S4G9_PHATC</name>
<dbReference type="Proteomes" id="UP000000759">
    <property type="component" value="Unassembled WGS sequence"/>
</dbReference>
<organism evidence="2 3">
    <name type="scientific">Phaeodactylum tricornutum (strain CCAP 1055/1)</name>
    <dbReference type="NCBI Taxonomy" id="556484"/>
    <lineage>
        <taxon>Eukaryota</taxon>
        <taxon>Sar</taxon>
        <taxon>Stramenopiles</taxon>
        <taxon>Ochrophyta</taxon>
        <taxon>Bacillariophyta</taxon>
        <taxon>Bacillariophyceae</taxon>
        <taxon>Bacillariophycidae</taxon>
        <taxon>Naviculales</taxon>
        <taxon>Phaeodactylaceae</taxon>
        <taxon>Phaeodactylum</taxon>
    </lineage>
</organism>
<feature type="domain" description="SET" evidence="1">
    <location>
        <begin position="353"/>
        <end position="520"/>
    </location>
</feature>
<dbReference type="InParanoid" id="B7S4G9"/>
<dbReference type="GeneID" id="7205017"/>
<dbReference type="KEGG" id="pti:PHATRDRAFT_bd1764"/>
<keyword evidence="3" id="KW-1185">Reference proteome</keyword>
<protein>
    <recommendedName>
        <fullName evidence="1">SET domain-containing protein</fullName>
    </recommendedName>
</protein>
<dbReference type="PaxDb" id="2850-Phatrdraft1764"/>
<evidence type="ECO:0000313" key="2">
    <source>
        <dbReference type="EMBL" id="EEC42553.1"/>
    </source>
</evidence>
<dbReference type="HOGENOM" id="CLU_030622_0_0_1"/>
<accession>B7S4G9</accession>
<proteinExistence type="predicted"/>
<dbReference type="Gene3D" id="2.170.270.10">
    <property type="entry name" value="SET domain"/>
    <property type="match status" value="1"/>
</dbReference>
<dbReference type="PROSITE" id="PS50280">
    <property type="entry name" value="SET"/>
    <property type="match status" value="1"/>
</dbReference>
<reference evidence="2 3" key="1">
    <citation type="journal article" date="2008" name="Nature">
        <title>The Phaeodactylum genome reveals the evolutionary history of diatom genomes.</title>
        <authorList>
            <person name="Bowler C."/>
            <person name="Allen A.E."/>
            <person name="Badger J.H."/>
            <person name="Grimwood J."/>
            <person name="Jabbari K."/>
            <person name="Kuo A."/>
            <person name="Maheswari U."/>
            <person name="Martens C."/>
            <person name="Maumus F."/>
            <person name="Otillar R.P."/>
            <person name="Rayko E."/>
            <person name="Salamov A."/>
            <person name="Vandepoele K."/>
            <person name="Beszteri B."/>
            <person name="Gruber A."/>
            <person name="Heijde M."/>
            <person name="Katinka M."/>
            <person name="Mock T."/>
            <person name="Valentin K."/>
            <person name="Verret F."/>
            <person name="Berges J.A."/>
            <person name="Brownlee C."/>
            <person name="Cadoret J.P."/>
            <person name="Chiovitti A."/>
            <person name="Choi C.J."/>
            <person name="Coesel S."/>
            <person name="De Martino A."/>
            <person name="Detter J.C."/>
            <person name="Durkin C."/>
            <person name="Falciatore A."/>
            <person name="Fournet J."/>
            <person name="Haruta M."/>
            <person name="Huysman M.J."/>
            <person name="Jenkins B.D."/>
            <person name="Jiroutova K."/>
            <person name="Jorgensen R.E."/>
            <person name="Joubert Y."/>
            <person name="Kaplan A."/>
            <person name="Kroger N."/>
            <person name="Kroth P.G."/>
            <person name="La Roche J."/>
            <person name="Lindquist E."/>
            <person name="Lommer M."/>
            <person name="Martin-Jezequel V."/>
            <person name="Lopez P.J."/>
            <person name="Lucas S."/>
            <person name="Mangogna M."/>
            <person name="McGinnis K."/>
            <person name="Medlin L.K."/>
            <person name="Montsant A."/>
            <person name="Oudot-Le Secq M.P."/>
            <person name="Napoli C."/>
            <person name="Obornik M."/>
            <person name="Parker M.S."/>
            <person name="Petit J.L."/>
            <person name="Porcel B.M."/>
            <person name="Poulsen N."/>
            <person name="Robison M."/>
            <person name="Rychlewski L."/>
            <person name="Rynearson T.A."/>
            <person name="Schmutz J."/>
            <person name="Shapiro H."/>
            <person name="Siaut M."/>
            <person name="Stanley M."/>
            <person name="Sussman M.R."/>
            <person name="Taylor A.R."/>
            <person name="Vardi A."/>
            <person name="von Dassow P."/>
            <person name="Vyverman W."/>
            <person name="Willis A."/>
            <person name="Wyrwicz L.S."/>
            <person name="Rokhsar D.S."/>
            <person name="Weissenbach J."/>
            <person name="Armbrust E.V."/>
            <person name="Green B.R."/>
            <person name="Van de Peer Y."/>
            <person name="Grigoriev I.V."/>
        </authorList>
    </citation>
    <scope>NUCLEOTIDE SEQUENCE [LARGE SCALE GENOMIC DNA]</scope>
    <source>
        <strain evidence="2 3">CCAP 1055/1</strain>
    </source>
</reference>
<gene>
    <name evidence="2" type="ORF">PHATRDRAFT_bd1764</name>
</gene>
<evidence type="ECO:0000313" key="3">
    <source>
        <dbReference type="Proteomes" id="UP000000759"/>
    </source>
</evidence>
<dbReference type="RefSeq" id="XP_002176456.1">
    <property type="nucleotide sequence ID" value="XM_002176420.1"/>
</dbReference>
<dbReference type="EMBL" id="DS999287">
    <property type="protein sequence ID" value="EEC42553.1"/>
    <property type="molecule type" value="Genomic_DNA"/>
</dbReference>
<dbReference type="AlphaFoldDB" id="B7S4G9"/>
<reference evidence="3" key="2">
    <citation type="submission" date="2008-08" db="EMBL/GenBank/DDBJ databases">
        <authorList>
            <consortium name="Diatom Consortium"/>
            <person name="Grigoriev I."/>
            <person name="Grimwood J."/>
            <person name="Kuo A."/>
            <person name="Otillar R.P."/>
            <person name="Salamov A."/>
            <person name="Detter J.C."/>
            <person name="Lindquist E."/>
            <person name="Shapiro H."/>
            <person name="Lucas S."/>
            <person name="Glavina del Rio T."/>
            <person name="Pitluck S."/>
            <person name="Rokhsar D."/>
            <person name="Bowler C."/>
        </authorList>
    </citation>
    <scope>GENOME REANNOTATION</scope>
    <source>
        <strain evidence="3">CCAP 1055/1</strain>
    </source>
</reference>
<dbReference type="OrthoDB" id="3180714at2759"/>
<dbReference type="InterPro" id="IPR046341">
    <property type="entry name" value="SET_dom_sf"/>
</dbReference>
<evidence type="ECO:0000259" key="1">
    <source>
        <dbReference type="PROSITE" id="PS50280"/>
    </source>
</evidence>